<dbReference type="RefSeq" id="XP_013895511.1">
    <property type="nucleotide sequence ID" value="XM_014040057.1"/>
</dbReference>
<evidence type="ECO:0000313" key="2">
    <source>
        <dbReference type="EMBL" id="KIY96491.1"/>
    </source>
</evidence>
<protein>
    <submittedName>
        <fullName evidence="2">Uncharacterized protein</fullName>
    </submittedName>
</protein>
<evidence type="ECO:0000313" key="3">
    <source>
        <dbReference type="Proteomes" id="UP000054498"/>
    </source>
</evidence>
<dbReference type="AlphaFoldDB" id="A0A0D2M5F2"/>
<accession>A0A0D2M5F2</accession>
<feature type="region of interest" description="Disordered" evidence="1">
    <location>
        <begin position="90"/>
        <end position="115"/>
    </location>
</feature>
<dbReference type="GeneID" id="25728737"/>
<organism evidence="2 3">
    <name type="scientific">Monoraphidium neglectum</name>
    <dbReference type="NCBI Taxonomy" id="145388"/>
    <lineage>
        <taxon>Eukaryota</taxon>
        <taxon>Viridiplantae</taxon>
        <taxon>Chlorophyta</taxon>
        <taxon>core chlorophytes</taxon>
        <taxon>Chlorophyceae</taxon>
        <taxon>CS clade</taxon>
        <taxon>Sphaeropleales</taxon>
        <taxon>Selenastraceae</taxon>
        <taxon>Monoraphidium</taxon>
    </lineage>
</organism>
<evidence type="ECO:0000256" key="1">
    <source>
        <dbReference type="SAM" id="MobiDB-lite"/>
    </source>
</evidence>
<dbReference type="KEGG" id="mng:MNEG_11471"/>
<sequence>MPSSLSADGGSEHLLDPDNALPCTPGGSNASELFDDLWPADLAPLDDNPAARRLADLVLGNLKPLVAGQDAAAGDGDGAARVRLVRSLGLHPRMSSPEPAPATSSGARPEHTSPSCVQGVRLDLTALGLRQLPGLADASQLMRLELPTRGEQLGWFDYLSRPGSAAACGLGQLGPGAALLAPLMRGRGGDERGVFCRRPGAGHENVSEVAATVFAPSMAQPTMALRTVETEAQALELLALPPPTKRVTVSSLAPGGRAPGADIESGPDGDFQAVVLAAGSLVPSADDEEGKARRRKRRRWQQQHVPAAQEDATRRAVLLQLAFLSMHCLVAMAAFCWEPSTRNLEQPLVAEAAVREPEPEPEWLASAWVLALGGGAVRVPMPAAVGQALLELIDRNSSANTDLRAALASASSRSREGQQG</sequence>
<gene>
    <name evidence="2" type="ORF">MNEG_11471</name>
</gene>
<name>A0A0D2M5F2_9CHLO</name>
<feature type="compositionally biased region" description="Basic residues" evidence="1">
    <location>
        <begin position="292"/>
        <end position="301"/>
    </location>
</feature>
<feature type="region of interest" description="Disordered" evidence="1">
    <location>
        <begin position="1"/>
        <end position="27"/>
    </location>
</feature>
<proteinExistence type="predicted"/>
<feature type="region of interest" description="Disordered" evidence="1">
    <location>
        <begin position="284"/>
        <end position="307"/>
    </location>
</feature>
<keyword evidence="3" id="KW-1185">Reference proteome</keyword>
<reference evidence="2 3" key="1">
    <citation type="journal article" date="2013" name="BMC Genomics">
        <title>Reconstruction of the lipid metabolism for the microalga Monoraphidium neglectum from its genome sequence reveals characteristics suitable for biofuel production.</title>
        <authorList>
            <person name="Bogen C."/>
            <person name="Al-Dilaimi A."/>
            <person name="Albersmeier A."/>
            <person name="Wichmann J."/>
            <person name="Grundmann M."/>
            <person name="Rupp O."/>
            <person name="Lauersen K.J."/>
            <person name="Blifernez-Klassen O."/>
            <person name="Kalinowski J."/>
            <person name="Goesmann A."/>
            <person name="Mussgnug J.H."/>
            <person name="Kruse O."/>
        </authorList>
    </citation>
    <scope>NUCLEOTIDE SEQUENCE [LARGE SCALE GENOMIC DNA]</scope>
    <source>
        <strain evidence="2 3">SAG 48.87</strain>
    </source>
</reference>
<feature type="region of interest" description="Disordered" evidence="1">
    <location>
        <begin position="246"/>
        <end position="266"/>
    </location>
</feature>
<dbReference type="EMBL" id="KK102978">
    <property type="protein sequence ID" value="KIY96491.1"/>
    <property type="molecule type" value="Genomic_DNA"/>
</dbReference>
<dbReference type="Proteomes" id="UP000054498">
    <property type="component" value="Unassembled WGS sequence"/>
</dbReference>
<feature type="compositionally biased region" description="Polar residues" evidence="1">
    <location>
        <begin position="102"/>
        <end position="115"/>
    </location>
</feature>